<dbReference type="FunFam" id="2.60.40.60:FF:000197">
    <property type="entry name" value="FAT atypical cadherin 2"/>
    <property type="match status" value="1"/>
</dbReference>
<evidence type="ECO:0000256" key="10">
    <source>
        <dbReference type="ARBA" id="ARBA00023136"/>
    </source>
</evidence>
<dbReference type="Gene3D" id="2.60.40.60">
    <property type="entry name" value="Cadherins"/>
    <property type="match status" value="33"/>
</dbReference>
<dbReference type="FunFam" id="2.60.40.60:FF:000051">
    <property type="entry name" value="FAT atypical cadherin 1"/>
    <property type="match status" value="1"/>
</dbReference>
<feature type="domain" description="Cadherin" evidence="20">
    <location>
        <begin position="928"/>
        <end position="1034"/>
    </location>
</feature>
<dbReference type="GO" id="GO:0005912">
    <property type="term" value="C:adherens junction"/>
    <property type="evidence" value="ECO:0007669"/>
    <property type="project" value="TreeGrafter"/>
</dbReference>
<dbReference type="FunFam" id="2.60.40.60:FF:000064">
    <property type="entry name" value="FAT atypical cadherin 1"/>
    <property type="match status" value="1"/>
</dbReference>
<feature type="domain" description="Cadherin" evidence="20">
    <location>
        <begin position="3657"/>
        <end position="3744"/>
    </location>
</feature>
<dbReference type="EMBL" id="MCFN01000944">
    <property type="protein sequence ID" value="OXB54315.1"/>
    <property type="molecule type" value="Genomic_DNA"/>
</dbReference>
<dbReference type="FunFam" id="2.60.40.60:FF:000037">
    <property type="entry name" value="FAT atypical cadherin 1"/>
    <property type="match status" value="2"/>
</dbReference>
<dbReference type="PROSITE" id="PS50268">
    <property type="entry name" value="CADHERIN_2"/>
    <property type="match status" value="33"/>
</dbReference>
<dbReference type="FunFam" id="2.60.40.60:FF:000024">
    <property type="entry name" value="FAT atypical cadherin 3"/>
    <property type="match status" value="2"/>
</dbReference>
<dbReference type="Proteomes" id="UP000198323">
    <property type="component" value="Unassembled WGS sequence"/>
</dbReference>
<dbReference type="FunFam" id="2.60.40.60:FF:000186">
    <property type="entry name" value="FAT atypical cadherin 2"/>
    <property type="match status" value="1"/>
</dbReference>
<dbReference type="FunFam" id="2.60.40.60:FF:000039">
    <property type="entry name" value="FAT atypical cadherin 3"/>
    <property type="match status" value="1"/>
</dbReference>
<dbReference type="InterPro" id="IPR013320">
    <property type="entry name" value="ConA-like_dom_sf"/>
</dbReference>
<dbReference type="SUPFAM" id="SSF57196">
    <property type="entry name" value="EGF/Laminin"/>
    <property type="match status" value="2"/>
</dbReference>
<dbReference type="SUPFAM" id="SSF49313">
    <property type="entry name" value="Cadherin-like"/>
    <property type="match status" value="33"/>
</dbReference>
<dbReference type="GO" id="GO:0045296">
    <property type="term" value="F:cadherin binding"/>
    <property type="evidence" value="ECO:0007669"/>
    <property type="project" value="TreeGrafter"/>
</dbReference>
<dbReference type="FunFam" id="2.60.40.60:FF:000032">
    <property type="entry name" value="FAT atypical cadherin 1"/>
    <property type="match status" value="1"/>
</dbReference>
<feature type="transmembrane region" description="Helical" evidence="16">
    <location>
        <begin position="4182"/>
        <end position="4202"/>
    </location>
</feature>
<keyword evidence="22" id="KW-1185">Reference proteome</keyword>
<dbReference type="InterPro" id="IPR020894">
    <property type="entry name" value="Cadherin_CS"/>
</dbReference>
<proteinExistence type="predicted"/>
<accession>A0A226MGB5</accession>
<dbReference type="FunFam" id="2.60.40.60:FF:000061">
    <property type="entry name" value="FAT atypical cadherin 3"/>
    <property type="match status" value="1"/>
</dbReference>
<dbReference type="FunFam" id="2.60.40.60:FF:000116">
    <property type="entry name" value="Dachsous cadherin-related 2"/>
    <property type="match status" value="1"/>
</dbReference>
<feature type="region of interest" description="Disordered" evidence="15">
    <location>
        <begin position="4461"/>
        <end position="4486"/>
    </location>
</feature>
<dbReference type="Gene3D" id="2.60.120.200">
    <property type="match status" value="1"/>
</dbReference>
<feature type="domain" description="Cadherin" evidence="20">
    <location>
        <begin position="2517"/>
        <end position="2618"/>
    </location>
</feature>
<dbReference type="InterPro" id="IPR039808">
    <property type="entry name" value="Cadherin"/>
</dbReference>
<dbReference type="CDD" id="cd00110">
    <property type="entry name" value="LamG"/>
    <property type="match status" value="1"/>
</dbReference>
<dbReference type="SMART" id="SM00282">
    <property type="entry name" value="LamG"/>
    <property type="match status" value="1"/>
</dbReference>
<dbReference type="PANTHER" id="PTHR24027:SF106">
    <property type="entry name" value="CADHERIN-18"/>
    <property type="match status" value="1"/>
</dbReference>
<dbReference type="Pfam" id="PF00008">
    <property type="entry name" value="EGF"/>
    <property type="match status" value="2"/>
</dbReference>
<keyword evidence="6" id="KW-0677">Repeat</keyword>
<dbReference type="FunFam" id="2.60.40.60:FF:000066">
    <property type="entry name" value="FAT atypical cadherin 1"/>
    <property type="match status" value="1"/>
</dbReference>
<evidence type="ECO:0000256" key="4">
    <source>
        <dbReference type="ARBA" id="ARBA00022692"/>
    </source>
</evidence>
<sequence>MEIITRRNFLSFAVLLAHCTIHDASCEKGSTSPLHFTHFFYNATIYENSAPKTYVESYVKMGIYKTEPEWDIRYRIASGDSSGLFKTEEHVIGDFCFLRIRTRSSNTALLNREVKDSYMLIIKATESTSSFEAWAKVLIHILDRNDLKPLFSPPSYKVSIREDTPLKTVVSTVSATDADAGQNSEFYYALNTKSDLFTIHPTTGAVMTTGRLNSTHRGRHHLQVLAVDRMRKIMEGNGFGNLASLMIQVEPSARKPPSISSVRVTPPDLAEDLLYASLSVESGDSEAGIDSVDFVDGDPGRHFAVIRSYFGSMEFMIVAIKEIDWLLHPFGFNLSLQAKDKSKPPLFSPVRVIHIPPSKYVSVRFEKEVYRVQLSEFSPPGSQVAMVKITPVLPNLKYVLRSTPDSTNFKINPHTGLITTVRAMDFHEQSNFQLEVATANSHASATVVIDIIDCNNHAPSFSQSSYRGAFDENVPPGTSVLTVRATDEDEGDNGFVTYTIANQKSVPFVIDPYSGIISTSKSMDYELMQRWYHLRVWASDWGSPFRHETEVYVSLMLSNVNDNAPVFEKASCSGSIPRDFPVGNPVATVSAIDSDELQHIKYEIKSGNELQHFELNPISGVISLRISLRDLPSEQPLFYSLKITATDGENYALPTSVNITVVSQGLPVKMQCEETGVLKQLTETIIHSIESQSQGQGQDDETTLNLHLINHNAPKFDDSFPRSIDIMENVPINSTIADLSAVDHDTGFNGKLVYVISDGNVDSCFTIDLELGLLQVLSPLDHERTSFYILNITVYDLGTPQKSSWKLLAVNVLDTNDNTPRFPQGAYWVSIPENVAIGTTIAQLKAEDADTDENGRVKYSLLTPTGKFAINSVTGEVTVTGALDRELWPCYVLKIQAGDQPKTGYQLFSVTDLTVTLEDVNDNDPHCLPALNSVKVPEDLPVGTILLFLEAFDPDAGSGGEVRYSLVNDEDMMFHVDKLTGALRLEKELDYEKKDSYNLTVQVSDSGKPVSRSSLCHLEVNVLDVNENLYPPRFASFVFKGWVQENSPEGTSVMMVTAKDIDKGKDGEVQYFLREGTGLSAFSIEKDTGTIRTIGPLDREGTSHYWLTVLALDLGTVPLSSATEIYIEVTDTNDNPPQMSRPVYYASVMENSPPNTSVLQLDALDPDSSSEGKLTFHILTGNPQGLFTINLVTGLISTTSQQLDREYKAEHILEVAVSDNGDPALKSTSRVVIQVLDANDNPPSFPHKLFMVQLPEREASETPLPVYRLIASDRDQGQNSQVTYTIEEEEEGIFTINPTTGMVLSKKTFPASEYNILTVRGEGNSGCRGKAVEAEKIKEMGEMQQWEILNQIRMSYRNREKRAGEAMWKVKATDGGSPPLSSHVRLHISWVARPGPSSEPLAFDEPHFNFAVMETDPVNHMVGVISIETGPSQVWFNITEKDYQQVKHEKGSATLELGSNSMGDSFCCLGLQFQHSMAIWDDSAHLGSTICLSNCSGVGLLSIDFLDLEEALPLALPPDKLNAKGGDDDMDFDIEKSTGSMVIARALDARKKSSYNLTVEVTDGSTTIKTQAFIHVIDINQHRPQFLESHYEEWIPEDTPSGREILQVSAIDKDKGKGLIYTIHGSMDPKSTRLFQLDPSRGVLTTAEGFNSQLMPQHTLTVMVRDQEVPIKRNFVRVIIHMENCNLHPPQFSSIHYEAEALDSAAVGTEIVQVRALDQDQGANADIHYSLQAGNGEGFFSIDPRSGIITVAQKLDSSKQERFTLIVKAEDQGFPQLKDSATVHVRVRPSDQTPPKFPEAEYITEISESAAVGSPLIQILASSLSPVSYEIKDGNGDGVFFMNYQSGLISTQKSLDFEQVSFYQLKVRGTNMAGAFMDTMVLIYVIDENDNVPIFVKPTFIGWIMENALPQSMVLDESNAPLVTHATDADQDSNALLVYEILEPEALKYFTIDPSTGTLTSRTDIDYEFTPVFHFSVHAHDSGNPSLFASKPAKVTIHVKDVNDSPPVFAKDTYELSVLLPVHPGMELLSVQAKDADSEVTYSIVEGNLDNAFYIHPHTGLISILNPTGLRNHRELTVRADDGLYKSTCLVKLNLTQAQGSGLKFDQDVYTATVMENSTEEKTITILGVKGYQLNEPLFYSLLNGKGKFKMIQASGVLQTTGVKFDREAQDVHEVAVEVKDNRKPPRVSQATVKVYVEDVNDNPPQFENVPYYTSVQDGMEPGDVLFQVSATDKDIGNNAAITYSFAEDYKYFWIDPYLGDISLKKPLDYHALNKYSLRVIAKDKGDPPLLAEEDVVISVRNKSNPLFQSLYYRVKVPENIPPYTSILHIQARSPEGLRLIYNIVEEDSLKLFSTDFKTGVLTVTGQLDYELETKHSFTVRATDTALGSFSEARVEVEVEDINDNPPVFSEMIYTASVSESMPAHTPVVQIFASDKDSGRNKVVSYQILDDGSDVTKFFNIDAGTGQITTAQALDYEKTQQFRMKVRAADHGMPPLSSDALVIVDVTDINDNPPEFSQLQYEAKVSEMATCGHIVIKVQALDPDSGDTTRLEYVILSGNDHRHFTINSTSGIISMFNRCKKDLESSYSLRVSASDGVFKSTVPVYINTTNANKYSPSFQQNMYEAELAENAEIGTKVIELLAIDPDGGPYGTIDYTIINKLANEKFSIDNKGHITTLQKLDRENSTERVIAIKVMAKDGGGKVAFCTVKIILTDENDNPPQFKASEYTLSIQSNVSKGSPVIQVLAYDADEGANADVIYSVDSVEDVSEDIVEINAATGVVKVKESLVGLENRAFNFKVKAEDGRPPHWNSLVPVNLQIVPREVTLPRFSEPLYTFSASEDLPEGSEIGSVKAFAEDPIIYSLVKGTTTESNKDEVFTLDEQTGVLKIKKAVDHETTKWYQIDVMAHCSHQETELVSLVSVNIQVQDINDNKPVFEANPYKAFVMENMPSGTTVIQVTANDQDTGSDGQVTYSLEAESGNLRGLFTIDGETGWITTLKELDCETQETYRFYVVATDHGRKVQLSSQTLVEVTISDENDNAPQFTSDFYKGSVIENAEPGQVIVTLSTIDADISEQNRRVTCYITGEWTISSKKPLDREDTEKYLLKVMASDGKFQATTEVEIFVLDINDNSPECGQIFYSGRVSEDAQPGQFILKISATDPDVGSNAQITYSLHGPGAEEFRLGPHTGELTTSAPLDREQKPTYHLVAKATDGGGRSCQADITVTVEDTNDNAPRFFPSHCAVAVFDNTTTKTPIAVVAARDLDEGVNAEVVYSLSDSANGHFSIEETTGVIRLEKPLKDSQHSAFELTVCATDQGTPQPLSALGTVTVSVVDLNEYLPVFLAPEYVTMVKEDVAVGTEVLNLSALTRDNTENTEIKYEIVNGNDHGKFQLNSNTGALYINGSLDFEASHEYYLSIEGTRKGSASLSDVTMVVINITDINDHAPEFIQDPYFADIREDAAVGEIILTVSADDLDGAMNNQITYSIVEGNPLGHFAIQPKSGQISIAKHLDREEISSYSLTVRATDNGHPAQFSDVAVRVHVSDVNDNPPRFFQLNYSVVVQENAPVGTSVLELIMSDRDSPENGPPYSFQITQGNDGKAFDVTQNGLLVTSSILNRRMKEQYLLQVQVSDSGIPPLSSSAFVNIQVTEQSQYAPSALPLEIFITTNEEAFRGGVLGKIHATDRDPHDTLVYTLVAEVPQEGRFSVGAADGKIIAGDKLPHGHYLLNVTVSDGTFMATTSVNIHVWCFTQEALDRAVVLHFRHLSPEEFVGDHWRNLQRFLGNILITRRQNIHMASLQPAATSDGVDLLLAVGEPHGSLYEPRVLANKITVSAGEMDQLVGLRMKKAIHVPCHGSDCAHRVCKETIQLDPGMMSTYSTARLSVLTPRHSLEQICSCNGTAVRFGGHSYVWYQHSQVGSWHMHFRLKTHQLHAVVFYANGTDHTTLEIVHGVLHLGYSCWGNYTGNLSSSRFMSDGEWHSVFLEVKNASVRLLVDGLGNTSLQLPGTCSMSQGRRDLLFGGLRHPLQSQRVTRGFRGCLDVLAINGREVVLLPGKGQSKEVMEEVGIKQCCSPTGACSSNPCLNNGMCSETHGGGYTCICPGLFSGERCELGDSPCESKPCLHGGTCVLSGTGYSCHCPEWYLGDRCEKLAEECQDNPCRNAGRCPIITPAIVPTHWAVGPEEIAEIAAGVLGAAILVVAFVFIRKRCRHRAKAHKPVAREDPDLLSKSEFSKSVGVGTQAVPPIELNILSDAAHNNLDRAAPEQRKAGGTPEFVTFNSANGPKHRGTIVCSVAPNLPPAPPSNSDNESFVKCTWAREEMVYPAETTYWPPRYLSSDVQEYSHYEIIQGPPAVPSSHPPLPPPPPPPADPEPVTLYGGFPFPLDQSNKRAPIPPRYSNQNLEDLLPLGPVEMAASQCQNEYTAISYYPAQLVQGEGSPYPPDPGYKRVSMRLSVAQPSYADCEVGAHPPALRTQPPPPPNYEGSDMVESDYGSCEEVMF</sequence>
<keyword evidence="9 16" id="KW-1133">Transmembrane helix</keyword>
<keyword evidence="12" id="KW-0325">Glycoprotein</keyword>
<evidence type="ECO:0000256" key="17">
    <source>
        <dbReference type="SAM" id="SignalP"/>
    </source>
</evidence>
<evidence type="ECO:0000256" key="1">
    <source>
        <dbReference type="ARBA" id="ARBA00004162"/>
    </source>
</evidence>
<feature type="domain" description="EGF-like" evidence="19">
    <location>
        <begin position="4071"/>
        <end position="4108"/>
    </location>
</feature>
<dbReference type="GO" id="GO:0000902">
    <property type="term" value="P:cell morphogenesis"/>
    <property type="evidence" value="ECO:0007669"/>
    <property type="project" value="TreeGrafter"/>
</dbReference>
<dbReference type="FunFam" id="2.60.120.200:FF:000139">
    <property type="entry name" value="FAT atypical cadherin 2"/>
    <property type="match status" value="1"/>
</dbReference>
<feature type="domain" description="Cadherin" evidence="20">
    <location>
        <begin position="3447"/>
        <end position="3551"/>
    </location>
</feature>
<evidence type="ECO:0000259" key="20">
    <source>
        <dbReference type="PROSITE" id="PS50268"/>
    </source>
</evidence>
<dbReference type="InterPro" id="IPR000742">
    <property type="entry name" value="EGF"/>
</dbReference>
<feature type="domain" description="Cadherin" evidence="20">
    <location>
        <begin position="37"/>
        <end position="151"/>
    </location>
</feature>
<reference evidence="21 22" key="1">
    <citation type="submission" date="2016-07" db="EMBL/GenBank/DDBJ databases">
        <title>Disparate Historic Effective Population Sizes Predicted by Modern Levels of Genome Diversity for the Scaled Quail (Callipepla squamata) and the Northern Bobwhite (Colinus virginianus): Inferences from First and Second Generation Draft Genome Assemblies for Sympatric New World Quail.</title>
        <authorList>
            <person name="Oldeschulte D.L."/>
            <person name="Halley Y.A."/>
            <person name="Bhattarai E.K."/>
            <person name="Brashear W.A."/>
            <person name="Hill J."/>
            <person name="Metz R.P."/>
            <person name="Johnson C.D."/>
            <person name="Rollins D."/>
            <person name="Peterson M.J."/>
            <person name="Bickhart D.M."/>
            <person name="Decker J.E."/>
            <person name="Seabury C.M."/>
        </authorList>
    </citation>
    <scope>NUCLEOTIDE SEQUENCE [LARGE SCALE GENOMIC DNA]</scope>
    <source>
        <strain evidence="21 22">Texas</strain>
        <tissue evidence="21">Leg muscle</tissue>
    </source>
</reference>
<evidence type="ECO:0000256" key="7">
    <source>
        <dbReference type="ARBA" id="ARBA00022837"/>
    </source>
</evidence>
<feature type="domain" description="Cadherin" evidence="20">
    <location>
        <begin position="152"/>
        <end position="259"/>
    </location>
</feature>
<feature type="domain" description="Cadherin" evidence="20">
    <location>
        <begin position="1246"/>
        <end position="1316"/>
    </location>
</feature>
<feature type="domain" description="Cadherin" evidence="20">
    <location>
        <begin position="1798"/>
        <end position="1895"/>
    </location>
</feature>
<feature type="domain" description="Cadherin" evidence="20">
    <location>
        <begin position="3237"/>
        <end position="3341"/>
    </location>
</feature>
<feature type="domain" description="EGF-like" evidence="19">
    <location>
        <begin position="4110"/>
        <end position="4146"/>
    </location>
</feature>
<dbReference type="Pfam" id="PF02210">
    <property type="entry name" value="Laminin_G_2"/>
    <property type="match status" value="1"/>
</dbReference>
<evidence type="ECO:0000259" key="19">
    <source>
        <dbReference type="PROSITE" id="PS50026"/>
    </source>
</evidence>
<dbReference type="GO" id="GO:0016339">
    <property type="term" value="P:calcium-dependent cell-cell adhesion via plasma membrane cell adhesion molecules"/>
    <property type="evidence" value="ECO:0007669"/>
    <property type="project" value="TreeGrafter"/>
</dbReference>
<feature type="domain" description="Cadherin" evidence="20">
    <location>
        <begin position="2208"/>
        <end position="2308"/>
    </location>
</feature>
<dbReference type="FunFam" id="2.60.40.60:FF:000053">
    <property type="entry name" value="FAT atypical cadherin 3"/>
    <property type="match status" value="1"/>
</dbReference>
<protein>
    <recommendedName>
        <fullName evidence="23">Protocadherin Fat 2</fullName>
    </recommendedName>
</protein>
<feature type="domain" description="Cadherin" evidence="20">
    <location>
        <begin position="366"/>
        <end position="461"/>
    </location>
</feature>
<dbReference type="FunFam" id="2.60.40.60:FF:000026">
    <property type="entry name" value="FAT atypical cadherin 1"/>
    <property type="match status" value="2"/>
</dbReference>
<feature type="domain" description="Cadherin" evidence="20">
    <location>
        <begin position="718"/>
        <end position="822"/>
    </location>
</feature>
<feature type="domain" description="Cadherin" evidence="20">
    <location>
        <begin position="2830"/>
        <end position="2935"/>
    </location>
</feature>
<evidence type="ECO:0008006" key="23">
    <source>
        <dbReference type="Google" id="ProtNLM"/>
    </source>
</evidence>
<dbReference type="FunFam" id="2.60.40.60:FF:000041">
    <property type="entry name" value="FAT atypical cadherin 1"/>
    <property type="match status" value="1"/>
</dbReference>
<dbReference type="Gene3D" id="2.10.25.10">
    <property type="entry name" value="Laminin"/>
    <property type="match status" value="2"/>
</dbReference>
<feature type="domain" description="Cadherin" evidence="20">
    <location>
        <begin position="2106"/>
        <end position="2207"/>
    </location>
</feature>
<feature type="domain" description="Cadherin" evidence="20">
    <location>
        <begin position="1693"/>
        <end position="1797"/>
    </location>
</feature>
<dbReference type="FunFam" id="2.60.40.60:FF:000015">
    <property type="entry name" value="FAT atypical cadherin 1"/>
    <property type="match status" value="1"/>
</dbReference>
<organism evidence="21 22">
    <name type="scientific">Callipepla squamata</name>
    <name type="common">Scaled quail</name>
    <dbReference type="NCBI Taxonomy" id="9009"/>
    <lineage>
        <taxon>Eukaryota</taxon>
        <taxon>Metazoa</taxon>
        <taxon>Chordata</taxon>
        <taxon>Craniata</taxon>
        <taxon>Vertebrata</taxon>
        <taxon>Euteleostomi</taxon>
        <taxon>Archelosauria</taxon>
        <taxon>Archosauria</taxon>
        <taxon>Dinosauria</taxon>
        <taxon>Saurischia</taxon>
        <taxon>Theropoda</taxon>
        <taxon>Coelurosauria</taxon>
        <taxon>Aves</taxon>
        <taxon>Neognathae</taxon>
        <taxon>Galloanserae</taxon>
        <taxon>Galliformes</taxon>
        <taxon>Odontophoridae</taxon>
        <taxon>Callipepla</taxon>
    </lineage>
</organism>
<feature type="domain" description="Cadherin" evidence="20">
    <location>
        <begin position="1532"/>
        <end position="1586"/>
    </location>
</feature>
<feature type="domain" description="Cadherin" evidence="20">
    <location>
        <begin position="3135"/>
        <end position="3236"/>
    </location>
</feature>
<dbReference type="PRINTS" id="PR00205">
    <property type="entry name" value="CADHERIN"/>
</dbReference>
<feature type="disulfide bond" evidence="14">
    <location>
        <begin position="4136"/>
        <end position="4145"/>
    </location>
</feature>
<dbReference type="FunFam" id="2.60.40.60:FF:000080">
    <property type="entry name" value="FAT atypical cadherin 1"/>
    <property type="match status" value="1"/>
</dbReference>
<dbReference type="GO" id="GO:0044331">
    <property type="term" value="P:cell-cell adhesion mediated by cadherin"/>
    <property type="evidence" value="ECO:0007669"/>
    <property type="project" value="TreeGrafter"/>
</dbReference>
<dbReference type="GO" id="GO:0005509">
    <property type="term" value="F:calcium ion binding"/>
    <property type="evidence" value="ECO:0007669"/>
    <property type="project" value="UniProtKB-UniRule"/>
</dbReference>
<evidence type="ECO:0000256" key="9">
    <source>
        <dbReference type="ARBA" id="ARBA00022989"/>
    </source>
</evidence>
<dbReference type="FunFam" id="2.60.40.60:FF:000198">
    <property type="entry name" value="Protocadherin Fat 2"/>
    <property type="match status" value="1"/>
</dbReference>
<feature type="domain" description="Cadherin" evidence="20">
    <location>
        <begin position="3044"/>
        <end position="3134"/>
    </location>
</feature>
<gene>
    <name evidence="21" type="ORF">ASZ78_003349</name>
</gene>
<dbReference type="InterPro" id="IPR002126">
    <property type="entry name" value="Cadherin-like_dom"/>
</dbReference>
<dbReference type="FunFam" id="2.60.40.60:FF:000194">
    <property type="entry name" value="FAT atypical cadherin 2"/>
    <property type="match status" value="1"/>
</dbReference>
<feature type="domain" description="Cadherin" evidence="20">
    <location>
        <begin position="462"/>
        <end position="567"/>
    </location>
</feature>
<dbReference type="GO" id="GO:0007043">
    <property type="term" value="P:cell-cell junction assembly"/>
    <property type="evidence" value="ECO:0007669"/>
    <property type="project" value="TreeGrafter"/>
</dbReference>
<feature type="signal peptide" evidence="17">
    <location>
        <begin position="1"/>
        <end position="26"/>
    </location>
</feature>
<dbReference type="FunFam" id="2.60.40.60:FF:000089">
    <property type="entry name" value="FAT atypical cadherin 1"/>
    <property type="match status" value="1"/>
</dbReference>
<feature type="domain" description="Cadherin" evidence="20">
    <location>
        <begin position="1140"/>
        <end position="1245"/>
    </location>
</feature>
<keyword evidence="7 13" id="KW-0106">Calcium</keyword>
<feature type="domain" description="Cadherin" evidence="20">
    <location>
        <begin position="2410"/>
        <end position="2516"/>
    </location>
</feature>
<evidence type="ECO:0000256" key="16">
    <source>
        <dbReference type="SAM" id="Phobius"/>
    </source>
</evidence>
<evidence type="ECO:0000256" key="2">
    <source>
        <dbReference type="ARBA" id="ARBA00022475"/>
    </source>
</evidence>
<dbReference type="OrthoDB" id="6252479at2759"/>
<feature type="domain" description="Cadherin" evidence="20">
    <location>
        <begin position="2010"/>
        <end position="2105"/>
    </location>
</feature>
<dbReference type="SMART" id="SM00112">
    <property type="entry name" value="CA"/>
    <property type="match status" value="33"/>
</dbReference>
<comment type="caution">
    <text evidence="14">Lacks conserved residue(s) required for the propagation of feature annotation.</text>
</comment>
<feature type="chain" id="PRO_5013144323" description="Protocadherin Fat 2" evidence="17">
    <location>
        <begin position="27"/>
        <end position="4497"/>
    </location>
</feature>
<dbReference type="CDD" id="cd11304">
    <property type="entry name" value="Cadherin_repeat"/>
    <property type="match status" value="31"/>
</dbReference>
<keyword evidence="11 14" id="KW-1015">Disulfide bond</keyword>
<evidence type="ECO:0000256" key="3">
    <source>
        <dbReference type="ARBA" id="ARBA00022536"/>
    </source>
</evidence>
<dbReference type="FunFam" id="2.60.40.60:FF:000075">
    <property type="entry name" value="FAT atypical cadherin 1"/>
    <property type="match status" value="1"/>
</dbReference>
<evidence type="ECO:0000313" key="22">
    <source>
        <dbReference type="Proteomes" id="UP000198323"/>
    </source>
</evidence>
<keyword evidence="8" id="KW-0130">Cell adhesion</keyword>
<evidence type="ECO:0000256" key="11">
    <source>
        <dbReference type="ARBA" id="ARBA00023157"/>
    </source>
</evidence>
<dbReference type="FunFam" id="2.60.40.60:FF:000058">
    <property type="entry name" value="FAT atypical cadherin 3"/>
    <property type="match status" value="1"/>
</dbReference>
<dbReference type="SMART" id="SM00181">
    <property type="entry name" value="EGF"/>
    <property type="match status" value="2"/>
</dbReference>
<evidence type="ECO:0000256" key="14">
    <source>
        <dbReference type="PROSITE-ProRule" id="PRU00076"/>
    </source>
</evidence>
<feature type="domain" description="Cadherin" evidence="20">
    <location>
        <begin position="2723"/>
        <end position="2829"/>
    </location>
</feature>
<dbReference type="FunFam" id="2.60.40.60:FF:000033">
    <property type="entry name" value="FAT atypical cadherin 1"/>
    <property type="match status" value="1"/>
</dbReference>
<keyword evidence="3 14" id="KW-0245">EGF-like domain</keyword>
<dbReference type="GO" id="GO:0016342">
    <property type="term" value="C:catenin complex"/>
    <property type="evidence" value="ECO:0007669"/>
    <property type="project" value="TreeGrafter"/>
</dbReference>
<feature type="domain" description="Cadherin" evidence="20">
    <location>
        <begin position="1043"/>
        <end position="1139"/>
    </location>
</feature>
<dbReference type="PROSITE" id="PS50025">
    <property type="entry name" value="LAM_G_DOMAIN"/>
    <property type="match status" value="1"/>
</dbReference>
<dbReference type="FunFam" id="2.60.40.60:FF:000021">
    <property type="entry name" value="FAT atypical cadherin 1"/>
    <property type="match status" value="2"/>
</dbReference>
<keyword evidence="4 16" id="KW-0812">Transmembrane</keyword>
<dbReference type="CDD" id="cd00054">
    <property type="entry name" value="EGF_CA"/>
    <property type="match status" value="2"/>
</dbReference>
<dbReference type="STRING" id="9009.A0A226MGB5"/>
<dbReference type="FunFam" id="2.60.40.60:FF:000035">
    <property type="entry name" value="Protocadherin Fat 3"/>
    <property type="match status" value="1"/>
</dbReference>
<evidence type="ECO:0000256" key="6">
    <source>
        <dbReference type="ARBA" id="ARBA00022737"/>
    </source>
</evidence>
<feature type="domain" description="Cadherin" evidence="20">
    <location>
        <begin position="2309"/>
        <end position="2409"/>
    </location>
</feature>
<dbReference type="Pfam" id="PF00028">
    <property type="entry name" value="Cadherin"/>
    <property type="match status" value="26"/>
</dbReference>
<evidence type="ECO:0000256" key="13">
    <source>
        <dbReference type="PROSITE-ProRule" id="PRU00043"/>
    </source>
</evidence>
<dbReference type="FunFam" id="2.60.40.60:FF:000079">
    <property type="entry name" value="FAT atypical cadherin 1"/>
    <property type="match status" value="1"/>
</dbReference>
<name>A0A226MGB5_CALSU</name>
<keyword evidence="5 17" id="KW-0732">Signal</keyword>
<dbReference type="PROSITE" id="PS00022">
    <property type="entry name" value="EGF_1"/>
    <property type="match status" value="2"/>
</dbReference>
<feature type="domain" description="Laminin G" evidence="18">
    <location>
        <begin position="3897"/>
        <end position="4068"/>
    </location>
</feature>
<keyword evidence="10 16" id="KW-0472">Membrane</keyword>
<dbReference type="InterPro" id="IPR001791">
    <property type="entry name" value="Laminin_G"/>
</dbReference>
<dbReference type="SUPFAM" id="SSF49899">
    <property type="entry name" value="Concanavalin A-like lectins/glucanases"/>
    <property type="match status" value="1"/>
</dbReference>
<dbReference type="GO" id="GO:0034332">
    <property type="term" value="P:adherens junction organization"/>
    <property type="evidence" value="ECO:0007669"/>
    <property type="project" value="TreeGrafter"/>
</dbReference>
<evidence type="ECO:0000256" key="8">
    <source>
        <dbReference type="ARBA" id="ARBA00022889"/>
    </source>
</evidence>
<comment type="caution">
    <text evidence="21">The sequence shown here is derived from an EMBL/GenBank/DDBJ whole genome shotgun (WGS) entry which is preliminary data.</text>
</comment>
<dbReference type="InterPro" id="IPR015919">
    <property type="entry name" value="Cadherin-like_sf"/>
</dbReference>
<feature type="domain" description="Cadherin" evidence="20">
    <location>
        <begin position="3342"/>
        <end position="3446"/>
    </location>
</feature>
<dbReference type="PROSITE" id="PS00232">
    <property type="entry name" value="CADHERIN_1"/>
    <property type="match status" value="11"/>
</dbReference>
<feature type="domain" description="Cadherin" evidence="20">
    <location>
        <begin position="1896"/>
        <end position="2009"/>
    </location>
</feature>
<feature type="domain" description="Cadherin" evidence="20">
    <location>
        <begin position="2936"/>
        <end position="3043"/>
    </location>
</feature>
<evidence type="ECO:0000256" key="15">
    <source>
        <dbReference type="SAM" id="MobiDB-lite"/>
    </source>
</evidence>
<evidence type="ECO:0000256" key="12">
    <source>
        <dbReference type="ARBA" id="ARBA00023180"/>
    </source>
</evidence>
<evidence type="ECO:0000259" key="18">
    <source>
        <dbReference type="PROSITE" id="PS50025"/>
    </source>
</evidence>
<feature type="disulfide bond" evidence="14">
    <location>
        <begin position="4098"/>
        <end position="4107"/>
    </location>
</feature>
<keyword evidence="2" id="KW-1003">Cell membrane</keyword>
<feature type="region of interest" description="Disordered" evidence="15">
    <location>
        <begin position="4346"/>
        <end position="4369"/>
    </location>
</feature>
<feature type="domain" description="Cadherin" evidence="20">
    <location>
        <begin position="2619"/>
        <end position="2722"/>
    </location>
</feature>
<dbReference type="GO" id="GO:0016477">
    <property type="term" value="P:cell migration"/>
    <property type="evidence" value="ECO:0007669"/>
    <property type="project" value="TreeGrafter"/>
</dbReference>
<feature type="compositionally biased region" description="Pro residues" evidence="15">
    <location>
        <begin position="4349"/>
        <end position="4368"/>
    </location>
</feature>
<feature type="domain" description="Cadherin" evidence="20">
    <location>
        <begin position="823"/>
        <end position="931"/>
    </location>
</feature>
<comment type="subcellular location">
    <subcellularLocation>
        <location evidence="1">Cell membrane</location>
        <topology evidence="1">Single-pass membrane protein</topology>
    </subcellularLocation>
</comment>
<dbReference type="PANTHER" id="PTHR24027">
    <property type="entry name" value="CADHERIN-23"/>
    <property type="match status" value="1"/>
</dbReference>
<evidence type="ECO:0000313" key="21">
    <source>
        <dbReference type="EMBL" id="OXB54315.1"/>
    </source>
</evidence>
<dbReference type="GO" id="GO:0008013">
    <property type="term" value="F:beta-catenin binding"/>
    <property type="evidence" value="ECO:0007669"/>
    <property type="project" value="TreeGrafter"/>
</dbReference>
<dbReference type="PROSITE" id="PS50026">
    <property type="entry name" value="EGF_3"/>
    <property type="match status" value="2"/>
</dbReference>
<dbReference type="FunFam" id="2.60.40.60:FF:000178">
    <property type="entry name" value="Protocadherin Fat 2"/>
    <property type="match status" value="1"/>
</dbReference>
<feature type="domain" description="Cadherin" evidence="20">
    <location>
        <begin position="3552"/>
        <end position="3656"/>
    </location>
</feature>
<feature type="domain" description="Cadherin" evidence="20">
    <location>
        <begin position="568"/>
        <end position="716"/>
    </location>
</feature>
<dbReference type="GO" id="GO:0007156">
    <property type="term" value="P:homophilic cell adhesion via plasma membrane adhesion molecules"/>
    <property type="evidence" value="ECO:0007669"/>
    <property type="project" value="InterPro"/>
</dbReference>
<dbReference type="FunFam" id="2.60.40.60:FF:000059">
    <property type="entry name" value="FAT atypical cadherin 3"/>
    <property type="match status" value="1"/>
</dbReference>
<feature type="domain" description="Cadherin" evidence="20">
    <location>
        <begin position="1587"/>
        <end position="1692"/>
    </location>
</feature>
<evidence type="ECO:0000256" key="5">
    <source>
        <dbReference type="ARBA" id="ARBA00022729"/>
    </source>
</evidence>
<dbReference type="FunFam" id="2.60.40.60:FF:000215">
    <property type="entry name" value="FAT atypical cadherin 2"/>
    <property type="match status" value="1"/>
</dbReference>